<sequence length="289" mass="33382">MEPRHFAAYEDSVFRHYIHFGPHGVDLPTFEHILSQWDKKRKKFIFTDRNDGEEIACSFNHEWIMEHTWFSNEGLLVDHNRDRKNRIWSRFFNKLEIEGARSIAPPNGSPTRRNMEQLLLKLGPAAVDAGRGHGPRHLHKNKRGAEDDIPIDAVNINEDIKQPNEAVEKMEWPQQVIYWKSIASMNQALRRDKENKFKFSGALNKRKRGAKGVHAKVSTAAPLKGKTCKRTMKPSKWVVTPYTKGKKKKEKDNIRDKAIVEVAGEEEEQVQEKVAELAPARLQSDHHSI</sequence>
<dbReference type="Proteomes" id="UP000243459">
    <property type="component" value="Chromosome 7"/>
</dbReference>
<dbReference type="Gramene" id="ONK64323">
    <property type="protein sequence ID" value="ONK64323"/>
    <property type="gene ID" value="A4U43_C07F24490"/>
</dbReference>
<evidence type="ECO:0000313" key="2">
    <source>
        <dbReference type="Proteomes" id="UP000243459"/>
    </source>
</evidence>
<protein>
    <submittedName>
        <fullName evidence="1">Uncharacterized protein</fullName>
    </submittedName>
</protein>
<evidence type="ECO:0000313" key="1">
    <source>
        <dbReference type="EMBL" id="ONK64323.1"/>
    </source>
</evidence>
<organism evidence="1 2">
    <name type="scientific">Asparagus officinalis</name>
    <name type="common">Garden asparagus</name>
    <dbReference type="NCBI Taxonomy" id="4686"/>
    <lineage>
        <taxon>Eukaryota</taxon>
        <taxon>Viridiplantae</taxon>
        <taxon>Streptophyta</taxon>
        <taxon>Embryophyta</taxon>
        <taxon>Tracheophyta</taxon>
        <taxon>Spermatophyta</taxon>
        <taxon>Magnoliopsida</taxon>
        <taxon>Liliopsida</taxon>
        <taxon>Asparagales</taxon>
        <taxon>Asparagaceae</taxon>
        <taxon>Asparagoideae</taxon>
        <taxon>Asparagus</taxon>
    </lineage>
</organism>
<proteinExistence type="predicted"/>
<keyword evidence="2" id="KW-1185">Reference proteome</keyword>
<gene>
    <name evidence="1" type="ORF">A4U43_C07F24490</name>
</gene>
<reference evidence="2" key="1">
    <citation type="journal article" date="2017" name="Nat. Commun.">
        <title>The asparagus genome sheds light on the origin and evolution of a young Y chromosome.</title>
        <authorList>
            <person name="Harkess A."/>
            <person name="Zhou J."/>
            <person name="Xu C."/>
            <person name="Bowers J.E."/>
            <person name="Van der Hulst R."/>
            <person name="Ayyampalayam S."/>
            <person name="Mercati F."/>
            <person name="Riccardi P."/>
            <person name="McKain M.R."/>
            <person name="Kakrana A."/>
            <person name="Tang H."/>
            <person name="Ray J."/>
            <person name="Groenendijk J."/>
            <person name="Arikit S."/>
            <person name="Mathioni S.M."/>
            <person name="Nakano M."/>
            <person name="Shan H."/>
            <person name="Telgmann-Rauber A."/>
            <person name="Kanno A."/>
            <person name="Yue Z."/>
            <person name="Chen H."/>
            <person name="Li W."/>
            <person name="Chen Y."/>
            <person name="Xu X."/>
            <person name="Zhang Y."/>
            <person name="Luo S."/>
            <person name="Chen H."/>
            <person name="Gao J."/>
            <person name="Mao Z."/>
            <person name="Pires J.C."/>
            <person name="Luo M."/>
            <person name="Kudrna D."/>
            <person name="Wing R.A."/>
            <person name="Meyers B.C."/>
            <person name="Yi K."/>
            <person name="Kong H."/>
            <person name="Lavrijsen P."/>
            <person name="Sunseri F."/>
            <person name="Falavigna A."/>
            <person name="Ye Y."/>
            <person name="Leebens-Mack J.H."/>
            <person name="Chen G."/>
        </authorList>
    </citation>
    <scope>NUCLEOTIDE SEQUENCE [LARGE SCALE GENOMIC DNA]</scope>
    <source>
        <strain evidence="2">cv. DH0086</strain>
    </source>
</reference>
<accession>A0A5P1EEW7</accession>
<dbReference type="AlphaFoldDB" id="A0A5P1EEW7"/>
<name>A0A5P1EEW7_ASPOF</name>
<dbReference type="EMBL" id="CM007387">
    <property type="protein sequence ID" value="ONK64323.1"/>
    <property type="molecule type" value="Genomic_DNA"/>
</dbReference>